<sequence>MSTNMKSCSQPGGRFLQPSKLHLYIDLAEPIATRESENLVSQAAAGRRGFLYFARQITPGLCRAAGKADHGMQTRSYVRIISRRGKLL</sequence>
<proteinExistence type="predicted"/>
<accession>A0AAV7I6B0</accession>
<dbReference type="Proteomes" id="UP000826195">
    <property type="component" value="Unassembled WGS sequence"/>
</dbReference>
<evidence type="ECO:0000313" key="1">
    <source>
        <dbReference type="EMBL" id="KAH0545686.1"/>
    </source>
</evidence>
<reference evidence="1 2" key="1">
    <citation type="journal article" date="2021" name="J. Hered.">
        <title>A chromosome-level genome assembly of the parasitoid wasp, Cotesia glomerata (Hymenoptera: Braconidae).</title>
        <authorList>
            <person name="Pinto B.J."/>
            <person name="Weis J.J."/>
            <person name="Gamble T."/>
            <person name="Ode P.J."/>
            <person name="Paul R."/>
            <person name="Zaspel J.M."/>
        </authorList>
    </citation>
    <scope>NUCLEOTIDE SEQUENCE [LARGE SCALE GENOMIC DNA]</scope>
    <source>
        <strain evidence="1">CgM1</strain>
    </source>
</reference>
<organism evidence="1 2">
    <name type="scientific">Cotesia glomerata</name>
    <name type="common">Lepidopteran parasitic wasp</name>
    <name type="synonym">Apanteles glomeratus</name>
    <dbReference type="NCBI Taxonomy" id="32391"/>
    <lineage>
        <taxon>Eukaryota</taxon>
        <taxon>Metazoa</taxon>
        <taxon>Ecdysozoa</taxon>
        <taxon>Arthropoda</taxon>
        <taxon>Hexapoda</taxon>
        <taxon>Insecta</taxon>
        <taxon>Pterygota</taxon>
        <taxon>Neoptera</taxon>
        <taxon>Endopterygota</taxon>
        <taxon>Hymenoptera</taxon>
        <taxon>Apocrita</taxon>
        <taxon>Ichneumonoidea</taxon>
        <taxon>Braconidae</taxon>
        <taxon>Microgastrinae</taxon>
        <taxon>Cotesia</taxon>
    </lineage>
</organism>
<protein>
    <submittedName>
        <fullName evidence="1">Uncharacterized protein</fullName>
    </submittedName>
</protein>
<name>A0AAV7I6B0_COTGL</name>
<dbReference type="EMBL" id="JAHXZJ010002237">
    <property type="protein sequence ID" value="KAH0545686.1"/>
    <property type="molecule type" value="Genomic_DNA"/>
</dbReference>
<gene>
    <name evidence="1" type="ORF">KQX54_002374</name>
</gene>
<comment type="caution">
    <text evidence="1">The sequence shown here is derived from an EMBL/GenBank/DDBJ whole genome shotgun (WGS) entry which is preliminary data.</text>
</comment>
<keyword evidence="2" id="KW-1185">Reference proteome</keyword>
<evidence type="ECO:0000313" key="2">
    <source>
        <dbReference type="Proteomes" id="UP000826195"/>
    </source>
</evidence>
<dbReference type="AlphaFoldDB" id="A0AAV7I6B0"/>